<protein>
    <submittedName>
        <fullName evidence="1">Uncharacterized protein</fullName>
    </submittedName>
</protein>
<evidence type="ECO:0000313" key="2">
    <source>
        <dbReference type="Proteomes" id="UP000214720"/>
    </source>
</evidence>
<dbReference type="EMBL" id="MTHB01000287">
    <property type="protein sequence ID" value="OXC72026.1"/>
    <property type="molecule type" value="Genomic_DNA"/>
</dbReference>
<comment type="caution">
    <text evidence="1">The sequence shown here is derived from an EMBL/GenBank/DDBJ whole genome shotgun (WGS) entry which is preliminary data.</text>
</comment>
<dbReference type="AlphaFoldDB" id="A0A226WLG9"/>
<accession>A0A226WLG9</accession>
<evidence type="ECO:0000313" key="1">
    <source>
        <dbReference type="EMBL" id="OXC72026.1"/>
    </source>
</evidence>
<organism evidence="1 2">
    <name type="scientific">Caballeronia sordidicola</name>
    <name type="common">Burkholderia sordidicola</name>
    <dbReference type="NCBI Taxonomy" id="196367"/>
    <lineage>
        <taxon>Bacteria</taxon>
        <taxon>Pseudomonadati</taxon>
        <taxon>Pseudomonadota</taxon>
        <taxon>Betaproteobacteria</taxon>
        <taxon>Burkholderiales</taxon>
        <taxon>Burkholderiaceae</taxon>
        <taxon>Caballeronia</taxon>
    </lineage>
</organism>
<dbReference type="RefSeq" id="WP_089166095.1">
    <property type="nucleotide sequence ID" value="NZ_MTHB01000287.1"/>
</dbReference>
<proteinExistence type="predicted"/>
<sequence>MSVVTEQISFVLANREDGDALIARNFGIYLEALQDPDHFAYSREMRPRFVDAMLDYAGYLGHERTNELLKKRFEAPDGAVTIEALRLHPSDIEEKIEDAPIGGYELKLALKQAPSDGDRAAIDAVLKKLGLYVARAS</sequence>
<reference evidence="2" key="1">
    <citation type="submission" date="2017-01" db="EMBL/GenBank/DDBJ databases">
        <title>Genome Analysis of Deinococcus marmoris KOPRI26562.</title>
        <authorList>
            <person name="Kim J.H."/>
            <person name="Oh H.-M."/>
        </authorList>
    </citation>
    <scope>NUCLEOTIDE SEQUENCE [LARGE SCALE GENOMIC DNA]</scope>
    <source>
        <strain evidence="2">PAMC 26633</strain>
    </source>
</reference>
<gene>
    <name evidence="1" type="ORF">BSU04_44035</name>
</gene>
<dbReference type="Proteomes" id="UP000214720">
    <property type="component" value="Unassembled WGS sequence"/>
</dbReference>
<name>A0A226WLG9_CABSO</name>